<comment type="caution">
    <text evidence="1">The sequence shown here is derived from an EMBL/GenBank/DDBJ whole genome shotgun (WGS) entry which is preliminary data.</text>
</comment>
<dbReference type="RefSeq" id="WP_071618548.1">
    <property type="nucleotide sequence ID" value="NZ_MINN01000085.1"/>
</dbReference>
<dbReference type="EMBL" id="MINN01000085">
    <property type="protein sequence ID" value="OIU71157.1"/>
    <property type="molecule type" value="Genomic_DNA"/>
</dbReference>
<dbReference type="Pfam" id="PF13072">
    <property type="entry name" value="MciZ"/>
    <property type="match status" value="1"/>
</dbReference>
<sequence length="43" mass="5094">MQVIVEKDRVILAGKAWEVRAKLKEYSRKYDTVKEWTAALIKE</sequence>
<name>A0A1J6W0P0_9BACI</name>
<evidence type="ECO:0000313" key="1">
    <source>
        <dbReference type="EMBL" id="OIU71157.1"/>
    </source>
</evidence>
<evidence type="ECO:0000313" key="2">
    <source>
        <dbReference type="Proteomes" id="UP000182062"/>
    </source>
</evidence>
<reference evidence="1 2" key="1">
    <citation type="submission" date="2016-09" db="EMBL/GenBank/DDBJ databases">
        <title>Bacillus aquimaris SAMM genome sequence reveals colonization and biosurfactant production capacities.</title>
        <authorList>
            <person name="Waghmode S.R."/>
            <person name="Suryavanshi M.V."/>
        </authorList>
    </citation>
    <scope>NUCLEOTIDE SEQUENCE [LARGE SCALE GENOMIC DNA]</scope>
    <source>
        <strain evidence="1 2">SAMM</strain>
    </source>
</reference>
<keyword evidence="2" id="KW-1185">Reference proteome</keyword>
<dbReference type="AlphaFoldDB" id="A0A1J6W0P0"/>
<accession>A0A1J6W0P0</accession>
<gene>
    <name evidence="1" type="ORF">BHE18_08935</name>
</gene>
<organism evidence="1 2">
    <name type="scientific">Rossellomorea aquimaris</name>
    <dbReference type="NCBI Taxonomy" id="189382"/>
    <lineage>
        <taxon>Bacteria</taxon>
        <taxon>Bacillati</taxon>
        <taxon>Bacillota</taxon>
        <taxon>Bacilli</taxon>
        <taxon>Bacillales</taxon>
        <taxon>Bacillaceae</taxon>
        <taxon>Rossellomorea</taxon>
    </lineage>
</organism>
<protein>
    <submittedName>
        <fullName evidence="1">PadR family transcriptional regulator</fullName>
    </submittedName>
</protein>
<dbReference type="InterPro" id="IPR025177">
    <property type="entry name" value="MciZ"/>
</dbReference>
<dbReference type="Proteomes" id="UP000182062">
    <property type="component" value="Unassembled WGS sequence"/>
</dbReference>
<proteinExistence type="predicted"/>
<dbReference type="OrthoDB" id="2990038at2"/>